<evidence type="ECO:0000313" key="2">
    <source>
        <dbReference type="EMBL" id="KIO01558.1"/>
    </source>
</evidence>
<reference evidence="2 3" key="1">
    <citation type="submission" date="2014-04" db="EMBL/GenBank/DDBJ databases">
        <authorList>
            <consortium name="DOE Joint Genome Institute"/>
            <person name="Kuo A."/>
            <person name="Kohler A."/>
            <person name="Costa M.D."/>
            <person name="Nagy L.G."/>
            <person name="Floudas D."/>
            <person name="Copeland A."/>
            <person name="Barry K.W."/>
            <person name="Cichocki N."/>
            <person name="Veneault-Fourrey C."/>
            <person name="LaButti K."/>
            <person name="Lindquist E.A."/>
            <person name="Lipzen A."/>
            <person name="Lundell T."/>
            <person name="Morin E."/>
            <person name="Murat C."/>
            <person name="Sun H."/>
            <person name="Tunlid A."/>
            <person name="Henrissat B."/>
            <person name="Grigoriev I.V."/>
            <person name="Hibbett D.S."/>
            <person name="Martin F."/>
            <person name="Nordberg H.P."/>
            <person name="Cantor M.N."/>
            <person name="Hua S.X."/>
        </authorList>
    </citation>
    <scope>NUCLEOTIDE SEQUENCE [LARGE SCALE GENOMIC DNA]</scope>
    <source>
        <strain evidence="2 3">Marx 270</strain>
    </source>
</reference>
<reference evidence="3" key="2">
    <citation type="submission" date="2015-01" db="EMBL/GenBank/DDBJ databases">
        <title>Evolutionary Origins and Diversification of the Mycorrhizal Mutualists.</title>
        <authorList>
            <consortium name="DOE Joint Genome Institute"/>
            <consortium name="Mycorrhizal Genomics Consortium"/>
            <person name="Kohler A."/>
            <person name="Kuo A."/>
            <person name="Nagy L.G."/>
            <person name="Floudas D."/>
            <person name="Copeland A."/>
            <person name="Barry K.W."/>
            <person name="Cichocki N."/>
            <person name="Veneault-Fourrey C."/>
            <person name="LaButti K."/>
            <person name="Lindquist E.A."/>
            <person name="Lipzen A."/>
            <person name="Lundell T."/>
            <person name="Morin E."/>
            <person name="Murat C."/>
            <person name="Riley R."/>
            <person name="Ohm R."/>
            <person name="Sun H."/>
            <person name="Tunlid A."/>
            <person name="Henrissat B."/>
            <person name="Grigoriev I.V."/>
            <person name="Hibbett D.S."/>
            <person name="Martin F."/>
        </authorList>
    </citation>
    <scope>NUCLEOTIDE SEQUENCE [LARGE SCALE GENOMIC DNA]</scope>
    <source>
        <strain evidence="1 3">Marx 270</strain>
    </source>
</reference>
<dbReference type="AlphaFoldDB" id="A0A0C3IXI7"/>
<reference evidence="2" key="3">
    <citation type="submission" date="2015-02" db="EMBL/GenBank/DDBJ databases">
        <title>Evolutionary Origins and Diversification of the Mycorrhizal Mutualists.</title>
        <authorList>
            <consortium name="DOE Joint Genome Institute"/>
            <consortium name="Mycorrhizal Genomics Consortium"/>
            <person name="Kohler A."/>
            <person name="Kuo A."/>
            <person name="Nagy L.G."/>
            <person name="Floudas D."/>
            <person name="Copeland A."/>
            <person name="Barry K.W."/>
            <person name="Cichocki N."/>
            <person name="Veneault-Fourrey C."/>
            <person name="LaButti K."/>
            <person name="Lindquist E.A."/>
            <person name="Lipzen A."/>
            <person name="Lundell T."/>
            <person name="Morin E."/>
            <person name="Murat C."/>
            <person name="Riley R."/>
            <person name="Ohm R."/>
            <person name="Sun H."/>
            <person name="Tunlid A."/>
            <person name="Henrissat B."/>
            <person name="Grigoriev I.V."/>
            <person name="Hibbett D.S."/>
            <person name="Martin F."/>
        </authorList>
    </citation>
    <scope>NUCLEOTIDE SEQUENCE</scope>
    <source>
        <strain evidence="2 3">Marx 270</strain>
    </source>
</reference>
<name>A0A0C3IXI7_PISTI</name>
<dbReference type="OrthoDB" id="41492at2759"/>
<dbReference type="EMBL" id="KN832189">
    <property type="protein sequence ID" value="KIN93276.1"/>
    <property type="molecule type" value="Genomic_DNA"/>
</dbReference>
<gene>
    <name evidence="2" type="ORF">M404DRAFT_1002981</name>
    <name evidence="1" type="ORF">M404DRAFT_1009064</name>
</gene>
<evidence type="ECO:0000313" key="3">
    <source>
        <dbReference type="Proteomes" id="UP000054217"/>
    </source>
</evidence>
<dbReference type="STRING" id="870435.A0A0C3IXI7"/>
<dbReference type="HOGENOM" id="CLU_3015148_0_0_1"/>
<dbReference type="Gene3D" id="3.40.50.720">
    <property type="entry name" value="NAD(P)-binding Rossmann-like Domain"/>
    <property type="match status" value="1"/>
</dbReference>
<protein>
    <submittedName>
        <fullName evidence="2">Uncharacterized protein</fullName>
    </submittedName>
</protein>
<evidence type="ECO:0000313" key="1">
    <source>
        <dbReference type="EMBL" id="KIN93276.1"/>
    </source>
</evidence>
<dbReference type="Proteomes" id="UP000054217">
    <property type="component" value="Unassembled WGS sequence"/>
</dbReference>
<keyword evidence="3" id="KW-1185">Reference proteome</keyword>
<dbReference type="EMBL" id="KN831987">
    <property type="protein sequence ID" value="KIO01558.1"/>
    <property type="molecule type" value="Genomic_DNA"/>
</dbReference>
<organism evidence="2 3">
    <name type="scientific">Pisolithus tinctorius Marx 270</name>
    <dbReference type="NCBI Taxonomy" id="870435"/>
    <lineage>
        <taxon>Eukaryota</taxon>
        <taxon>Fungi</taxon>
        <taxon>Dikarya</taxon>
        <taxon>Basidiomycota</taxon>
        <taxon>Agaricomycotina</taxon>
        <taxon>Agaricomycetes</taxon>
        <taxon>Agaricomycetidae</taxon>
        <taxon>Boletales</taxon>
        <taxon>Sclerodermatineae</taxon>
        <taxon>Pisolithaceae</taxon>
        <taxon>Pisolithus</taxon>
    </lineage>
</organism>
<accession>A0A0C3IXI7</accession>
<proteinExistence type="predicted"/>
<sequence>MVEVDSDLIRRVGTIVVDSISSCAIEVREIIAAGLGAEDMIEVGRLAEEREITMKK</sequence>